<gene>
    <name evidence="1" type="ORF">PGRAT_31015</name>
</gene>
<keyword evidence="2" id="KW-1185">Reference proteome</keyword>
<evidence type="ECO:0000313" key="2">
    <source>
        <dbReference type="Proteomes" id="UP000029500"/>
    </source>
</evidence>
<organism evidence="1 2">
    <name type="scientific">Paenibacillus graminis</name>
    <dbReference type="NCBI Taxonomy" id="189425"/>
    <lineage>
        <taxon>Bacteria</taxon>
        <taxon>Bacillati</taxon>
        <taxon>Bacillota</taxon>
        <taxon>Bacilli</taxon>
        <taxon>Bacillales</taxon>
        <taxon>Paenibacillaceae</taxon>
        <taxon>Paenibacillus</taxon>
    </lineage>
</organism>
<accession>A0A089MJ34</accession>
<proteinExistence type="predicted"/>
<dbReference type="Proteomes" id="UP000029500">
    <property type="component" value="Chromosome"/>
</dbReference>
<dbReference type="AlphaFoldDB" id="A0A089MJ34"/>
<sequence length="79" mass="8652">MLEWSKGIAPVREAFVPDCAISFFAPLPNEQTSHGLLNETLFAIKQLQLYIQLSISSRCVMDCSGESETSGNTMKLISG</sequence>
<dbReference type="EMBL" id="CP009287">
    <property type="protein sequence ID" value="AIQ71523.1"/>
    <property type="molecule type" value="Genomic_DNA"/>
</dbReference>
<dbReference type="HOGENOM" id="CLU_2602675_0_0_9"/>
<protein>
    <submittedName>
        <fullName evidence="1">Uncharacterized protein</fullName>
    </submittedName>
</protein>
<dbReference type="STRING" id="189425.PGRAT_31015"/>
<dbReference type="KEGG" id="pgm:PGRAT_31015"/>
<evidence type="ECO:0000313" key="1">
    <source>
        <dbReference type="EMBL" id="AIQ71523.1"/>
    </source>
</evidence>
<reference evidence="1 2" key="1">
    <citation type="submission" date="2014-08" db="EMBL/GenBank/DDBJ databases">
        <title>Comparative genomics of the Paenibacillus odorifer group.</title>
        <authorList>
            <person name="den Bakker H.C."/>
            <person name="Tsai Y.-C."/>
            <person name="Martin N."/>
            <person name="Korlach J."/>
            <person name="Wiedmann M."/>
        </authorList>
    </citation>
    <scope>NUCLEOTIDE SEQUENCE [LARGE SCALE GENOMIC DNA]</scope>
    <source>
        <strain evidence="1 2">DSM 15220</strain>
    </source>
</reference>
<name>A0A089MJ34_9BACL</name>